<name>A0A3B5Y8G3_WHEAT</name>
<protein>
    <submittedName>
        <fullName evidence="1">Uncharacterized protein</fullName>
    </submittedName>
</protein>
<reference evidence="1" key="2">
    <citation type="submission" date="2018-10" db="UniProtKB">
        <authorList>
            <consortium name="EnsemblPlants"/>
        </authorList>
    </citation>
    <scope>IDENTIFICATION</scope>
</reference>
<evidence type="ECO:0000313" key="1">
    <source>
        <dbReference type="EnsemblPlants" id="TraesCS1A02G429900.1"/>
    </source>
</evidence>
<organism evidence="1">
    <name type="scientific">Triticum aestivum</name>
    <name type="common">Wheat</name>
    <dbReference type="NCBI Taxonomy" id="4565"/>
    <lineage>
        <taxon>Eukaryota</taxon>
        <taxon>Viridiplantae</taxon>
        <taxon>Streptophyta</taxon>
        <taxon>Embryophyta</taxon>
        <taxon>Tracheophyta</taxon>
        <taxon>Spermatophyta</taxon>
        <taxon>Magnoliopsida</taxon>
        <taxon>Liliopsida</taxon>
        <taxon>Poales</taxon>
        <taxon>Poaceae</taxon>
        <taxon>BOP clade</taxon>
        <taxon>Pooideae</taxon>
        <taxon>Triticodae</taxon>
        <taxon>Triticeae</taxon>
        <taxon>Triticinae</taxon>
        <taxon>Triticum</taxon>
    </lineage>
</organism>
<keyword evidence="2" id="KW-1185">Reference proteome</keyword>
<dbReference type="Gramene" id="TraesCS1A03G1045300.1">
    <property type="protein sequence ID" value="TraesCS1A03G1045300.1.CDS"/>
    <property type="gene ID" value="TraesCS1A03G1045300"/>
</dbReference>
<accession>A0A3B5Y8G3</accession>
<dbReference type="Proteomes" id="UP000019116">
    <property type="component" value="Chromosome 1A"/>
</dbReference>
<dbReference type="Gramene" id="TraesCS1A02G429900.1">
    <property type="protein sequence ID" value="TraesCS1A02G429900.1"/>
    <property type="gene ID" value="TraesCS1A02G429900"/>
</dbReference>
<reference evidence="1" key="1">
    <citation type="submission" date="2018-08" db="EMBL/GenBank/DDBJ databases">
        <authorList>
            <person name="Rossello M."/>
        </authorList>
    </citation>
    <scope>NUCLEOTIDE SEQUENCE [LARGE SCALE GENOMIC DNA]</scope>
    <source>
        <strain evidence="1">cv. Chinese Spring</strain>
    </source>
</reference>
<proteinExistence type="predicted"/>
<dbReference type="OrthoDB" id="1937603at2759"/>
<dbReference type="OMA" id="QECWVET"/>
<dbReference type="EnsemblPlants" id="TraesCS1A02G429900.1">
    <property type="protein sequence ID" value="TraesCS1A02G429900.1"/>
    <property type="gene ID" value="TraesCS1A02G429900"/>
</dbReference>
<dbReference type="AlphaFoldDB" id="A0A3B5Y8G3"/>
<sequence>MEGNISVVVPHQNLGDLCRRHRHLLDQRLNLWVGGMVVDGMVVVGKDSEGLRGAVPHVDVHVHPARPQECWVETLLVVGGEDDDPFLPSCRPQAINKIEQPRQCDLLCRQQPN</sequence>
<evidence type="ECO:0000313" key="2">
    <source>
        <dbReference type="Proteomes" id="UP000019116"/>
    </source>
</evidence>